<evidence type="ECO:0000256" key="6">
    <source>
        <dbReference type="SAM" id="Phobius"/>
    </source>
</evidence>
<keyword evidence="5 6" id="KW-0472">Membrane</keyword>
<reference evidence="7 9" key="1">
    <citation type="journal article" date="2008" name="Science">
        <title>The Physcomitrella genome reveals evolutionary insights into the conquest of land by plants.</title>
        <authorList>
            <person name="Rensing S."/>
            <person name="Lang D."/>
            <person name="Zimmer A."/>
            <person name="Terry A."/>
            <person name="Salamov A."/>
            <person name="Shapiro H."/>
            <person name="Nishiyama T."/>
            <person name="Perroud P.-F."/>
            <person name="Lindquist E."/>
            <person name="Kamisugi Y."/>
            <person name="Tanahashi T."/>
            <person name="Sakakibara K."/>
            <person name="Fujita T."/>
            <person name="Oishi K."/>
            <person name="Shin-I T."/>
            <person name="Kuroki Y."/>
            <person name="Toyoda A."/>
            <person name="Suzuki Y."/>
            <person name="Hashimoto A."/>
            <person name="Yamaguchi K."/>
            <person name="Sugano A."/>
            <person name="Kohara Y."/>
            <person name="Fujiyama A."/>
            <person name="Anterola A."/>
            <person name="Aoki S."/>
            <person name="Ashton N."/>
            <person name="Barbazuk W.B."/>
            <person name="Barker E."/>
            <person name="Bennetzen J."/>
            <person name="Bezanilla M."/>
            <person name="Blankenship R."/>
            <person name="Cho S.H."/>
            <person name="Dutcher S."/>
            <person name="Estelle M."/>
            <person name="Fawcett J.A."/>
            <person name="Gundlach H."/>
            <person name="Hanada K."/>
            <person name="Heyl A."/>
            <person name="Hicks K.A."/>
            <person name="Hugh J."/>
            <person name="Lohr M."/>
            <person name="Mayer K."/>
            <person name="Melkozernov A."/>
            <person name="Murata T."/>
            <person name="Nelson D."/>
            <person name="Pils B."/>
            <person name="Prigge M."/>
            <person name="Reiss B."/>
            <person name="Renner T."/>
            <person name="Rombauts S."/>
            <person name="Rushton P."/>
            <person name="Sanderfoot A."/>
            <person name="Schween G."/>
            <person name="Shiu S.-H."/>
            <person name="Stueber K."/>
            <person name="Theodoulou F.L."/>
            <person name="Tu H."/>
            <person name="Van de Peer Y."/>
            <person name="Verrier P.J."/>
            <person name="Waters E."/>
            <person name="Wood A."/>
            <person name="Yang L."/>
            <person name="Cove D."/>
            <person name="Cuming A."/>
            <person name="Hasebe M."/>
            <person name="Lucas S."/>
            <person name="Mishler D.B."/>
            <person name="Reski R."/>
            <person name="Grigoriev I."/>
            <person name="Quatrano R.S."/>
            <person name="Boore J.L."/>
        </authorList>
    </citation>
    <scope>NUCLEOTIDE SEQUENCE [LARGE SCALE GENOMIC DNA]</scope>
    <source>
        <strain evidence="8 9">cv. Gransden 2004</strain>
    </source>
</reference>
<dbReference type="OrthoDB" id="1928310at2759"/>
<evidence type="ECO:0000313" key="7">
    <source>
        <dbReference type="EMBL" id="PNR51496.1"/>
    </source>
</evidence>
<name>A0A2K1KCI5_PHYPA</name>
<keyword evidence="9" id="KW-1185">Reference proteome</keyword>
<dbReference type="Pfam" id="PF05562">
    <property type="entry name" value="WCOR413"/>
    <property type="match status" value="1"/>
</dbReference>
<dbReference type="PANTHER" id="PTHR33596:SF17">
    <property type="entry name" value="COLD-REGULATED 413 INNER MEMBRANE PROTEIN 1, CHLOROPLASTIC-RELATED"/>
    <property type="match status" value="1"/>
</dbReference>
<accession>A0A2K1KCI5</accession>
<dbReference type="FunCoup" id="A0A2K1KCI5">
    <property type="interactions" value="958"/>
</dbReference>
<reference evidence="7 9" key="2">
    <citation type="journal article" date="2018" name="Plant J.">
        <title>The Physcomitrella patens chromosome-scale assembly reveals moss genome structure and evolution.</title>
        <authorList>
            <person name="Lang D."/>
            <person name="Ullrich K.K."/>
            <person name="Murat F."/>
            <person name="Fuchs J."/>
            <person name="Jenkins J."/>
            <person name="Haas F.B."/>
            <person name="Piednoel M."/>
            <person name="Gundlach H."/>
            <person name="Van Bel M."/>
            <person name="Meyberg R."/>
            <person name="Vives C."/>
            <person name="Morata J."/>
            <person name="Symeonidi A."/>
            <person name="Hiss M."/>
            <person name="Muchero W."/>
            <person name="Kamisugi Y."/>
            <person name="Saleh O."/>
            <person name="Blanc G."/>
            <person name="Decker E.L."/>
            <person name="van Gessel N."/>
            <person name="Grimwood J."/>
            <person name="Hayes R.D."/>
            <person name="Graham S.W."/>
            <person name="Gunter L.E."/>
            <person name="McDaniel S.F."/>
            <person name="Hoernstein S.N.W."/>
            <person name="Larsson A."/>
            <person name="Li F.W."/>
            <person name="Perroud P.F."/>
            <person name="Phillips J."/>
            <person name="Ranjan P."/>
            <person name="Rokshar D.S."/>
            <person name="Rothfels C.J."/>
            <person name="Schneider L."/>
            <person name="Shu S."/>
            <person name="Stevenson D.W."/>
            <person name="Thummler F."/>
            <person name="Tillich M."/>
            <person name="Villarreal Aguilar J.C."/>
            <person name="Widiez T."/>
            <person name="Wong G.K."/>
            <person name="Wymore A."/>
            <person name="Zhang Y."/>
            <person name="Zimmer A.D."/>
            <person name="Quatrano R.S."/>
            <person name="Mayer K.F.X."/>
            <person name="Goodstein D."/>
            <person name="Casacuberta J.M."/>
            <person name="Vandepoele K."/>
            <person name="Reski R."/>
            <person name="Cuming A.C."/>
            <person name="Tuskan G.A."/>
            <person name="Maumus F."/>
            <person name="Salse J."/>
            <person name="Schmutz J."/>
            <person name="Rensing S.A."/>
        </authorList>
    </citation>
    <scope>NUCLEOTIDE SEQUENCE [LARGE SCALE GENOMIC DNA]</scope>
    <source>
        <strain evidence="8 9">cv. Gransden 2004</strain>
    </source>
</reference>
<dbReference type="GeneID" id="112284317"/>
<dbReference type="Gramene" id="Pp3c7_22090V3.2">
    <property type="protein sequence ID" value="PAC:32924156.CDS.1"/>
    <property type="gene ID" value="Pp3c7_22090"/>
</dbReference>
<evidence type="ECO:0000313" key="9">
    <source>
        <dbReference type="Proteomes" id="UP000006727"/>
    </source>
</evidence>
<dbReference type="Gramene" id="Pp3c7_22090V3.1">
    <property type="protein sequence ID" value="PAC:32924155.CDS.1"/>
    <property type="gene ID" value="Pp3c7_22090"/>
</dbReference>
<evidence type="ECO:0000256" key="2">
    <source>
        <dbReference type="ARBA" id="ARBA00005852"/>
    </source>
</evidence>
<dbReference type="PaxDb" id="3218-PP1S2_226V6.1"/>
<comment type="similarity">
    <text evidence="2">Belongs to the Cold-regulated 413 protein family.</text>
</comment>
<gene>
    <name evidence="8" type="primary">LOC112284317</name>
    <name evidence="7" type="ORF">PHYPA_010683</name>
</gene>
<dbReference type="AlphaFoldDB" id="A0A2K1KCI5"/>
<protein>
    <submittedName>
        <fullName evidence="7 8">Uncharacterized protein</fullName>
    </submittedName>
</protein>
<evidence type="ECO:0000256" key="3">
    <source>
        <dbReference type="ARBA" id="ARBA00022692"/>
    </source>
</evidence>
<proteinExistence type="inferred from homology"/>
<dbReference type="EMBL" id="ABEU02000007">
    <property type="protein sequence ID" value="PNR51496.1"/>
    <property type="molecule type" value="Genomic_DNA"/>
</dbReference>
<evidence type="ECO:0000256" key="4">
    <source>
        <dbReference type="ARBA" id="ARBA00022989"/>
    </source>
</evidence>
<feature type="transmembrane region" description="Helical" evidence="6">
    <location>
        <begin position="204"/>
        <end position="222"/>
    </location>
</feature>
<dbReference type="InterPro" id="IPR008892">
    <property type="entry name" value="COR413"/>
</dbReference>
<dbReference type="GO" id="GO:0016020">
    <property type="term" value="C:membrane"/>
    <property type="evidence" value="ECO:0007669"/>
    <property type="project" value="UniProtKB-SubCell"/>
</dbReference>
<evidence type="ECO:0000313" key="8">
    <source>
        <dbReference type="EnsemblPlants" id="PAC:32924155.CDS.1"/>
    </source>
</evidence>
<evidence type="ECO:0000256" key="5">
    <source>
        <dbReference type="ARBA" id="ARBA00023136"/>
    </source>
</evidence>
<dbReference type="EnsemblPlants" id="Pp3c7_22090V3.1">
    <property type="protein sequence ID" value="PAC:32924155.CDS.1"/>
    <property type="gene ID" value="Pp3c7_22090"/>
</dbReference>
<sequence>MASHIVHLSYTVPGAKVGIRAAIGAESRKGSSPSVIALGGVDLRARSGIRRKAFQCQTTLVGSSSSSSSSVFGGSLWGSVVSYGSAGSGSGGALGSTCAYGFYGLHGVSTEAIRWGLAAACAVLLMKRDAGAKKQFYAAILALEAPRDVVYWAKSEYGLWVAFIGLAIKLFYSNSLPGELDYPLAVYLFIASLPGEAMVRRGTLGAVVISTLLACFVVYQYFSNMDKISTGFKGERLITTFAILFTAIACIGFLGMVL</sequence>
<feature type="transmembrane region" description="Helical" evidence="6">
    <location>
        <begin position="237"/>
        <end position="257"/>
    </location>
</feature>
<dbReference type="RefSeq" id="XP_024379790.1">
    <property type="nucleotide sequence ID" value="XM_024524022.2"/>
</dbReference>
<keyword evidence="4 6" id="KW-1133">Transmembrane helix</keyword>
<dbReference type="PANTHER" id="PTHR33596">
    <property type="entry name" value="COLD-REGULATED 413 PLASMA MEMBRANE PROTEIN 2"/>
    <property type="match status" value="1"/>
</dbReference>
<organism evidence="7">
    <name type="scientific">Physcomitrium patens</name>
    <name type="common">Spreading-leaved earth moss</name>
    <name type="synonym">Physcomitrella patens</name>
    <dbReference type="NCBI Taxonomy" id="3218"/>
    <lineage>
        <taxon>Eukaryota</taxon>
        <taxon>Viridiplantae</taxon>
        <taxon>Streptophyta</taxon>
        <taxon>Embryophyta</taxon>
        <taxon>Bryophyta</taxon>
        <taxon>Bryophytina</taxon>
        <taxon>Bryopsida</taxon>
        <taxon>Funariidae</taxon>
        <taxon>Funariales</taxon>
        <taxon>Funariaceae</taxon>
        <taxon>Physcomitrium</taxon>
    </lineage>
</organism>
<dbReference type="Proteomes" id="UP000006727">
    <property type="component" value="Chromosome 7"/>
</dbReference>
<dbReference type="EnsemblPlants" id="Pp3c7_22090V3.2">
    <property type="protein sequence ID" value="PAC:32924156.CDS.1"/>
    <property type="gene ID" value="Pp3c7_22090"/>
</dbReference>
<dbReference type="KEGG" id="ppp:112284317"/>
<reference evidence="8" key="3">
    <citation type="submission" date="2020-12" db="UniProtKB">
        <authorList>
            <consortium name="EnsemblPlants"/>
        </authorList>
    </citation>
    <scope>IDENTIFICATION</scope>
</reference>
<comment type="subcellular location">
    <subcellularLocation>
        <location evidence="1">Membrane</location>
        <topology evidence="1">Multi-pass membrane protein</topology>
    </subcellularLocation>
</comment>
<keyword evidence="3 6" id="KW-0812">Transmembrane</keyword>
<evidence type="ECO:0000256" key="1">
    <source>
        <dbReference type="ARBA" id="ARBA00004141"/>
    </source>
</evidence>